<evidence type="ECO:0000256" key="4">
    <source>
        <dbReference type="ARBA" id="ARBA00023172"/>
    </source>
</evidence>
<evidence type="ECO:0000256" key="2">
    <source>
        <dbReference type="ARBA" id="ARBA00022578"/>
    </source>
</evidence>
<dbReference type="GO" id="GO:0003677">
    <property type="term" value="F:DNA binding"/>
    <property type="evidence" value="ECO:0007669"/>
    <property type="project" value="UniProtKB-KW"/>
</dbReference>
<dbReference type="InterPro" id="IPR047930">
    <property type="entry name" value="Transpos_IS6"/>
</dbReference>
<reference evidence="6 7" key="1">
    <citation type="journal article" date="2015" name="Stand. Genomic Sci.">
        <title>Genomic Encyclopedia of Bacterial and Archaeal Type Strains, Phase III: the genomes of soil and plant-associated and newly described type strains.</title>
        <authorList>
            <person name="Whitman W.B."/>
            <person name="Woyke T."/>
            <person name="Klenk H.P."/>
            <person name="Zhou Y."/>
            <person name="Lilburn T.G."/>
            <person name="Beck B.J."/>
            <person name="De Vos P."/>
            <person name="Vandamme P."/>
            <person name="Eisen J.A."/>
            <person name="Garrity G."/>
            <person name="Hugenholtz P."/>
            <person name="Kyrpides N.C."/>
        </authorList>
    </citation>
    <scope>NUCLEOTIDE SEQUENCE [LARGE SCALE GENOMIC DNA]</scope>
    <source>
        <strain evidence="6 7">CGMCC 1.2546</strain>
    </source>
</reference>
<keyword evidence="7" id="KW-1185">Reference proteome</keyword>
<evidence type="ECO:0000256" key="3">
    <source>
        <dbReference type="ARBA" id="ARBA00023125"/>
    </source>
</evidence>
<dbReference type="InterPro" id="IPR012337">
    <property type="entry name" value="RNaseH-like_sf"/>
</dbReference>
<feature type="domain" description="DDE" evidence="5">
    <location>
        <begin position="87"/>
        <end position="228"/>
    </location>
</feature>
<comment type="caution">
    <text evidence="6">The sequence shown here is derived from an EMBL/GenBank/DDBJ whole genome shotgun (WGS) entry which is preliminary data.</text>
</comment>
<gene>
    <name evidence="6" type="ORF">IQ26_07687</name>
</gene>
<keyword evidence="4" id="KW-0233">DNA recombination</keyword>
<dbReference type="AlphaFoldDB" id="A0A562M9M9"/>
<name>A0A562M9M9_9HYPH</name>
<organism evidence="6 7">
    <name type="scientific">Mesorhizobium tianshanense</name>
    <dbReference type="NCBI Taxonomy" id="39844"/>
    <lineage>
        <taxon>Bacteria</taxon>
        <taxon>Pseudomonadati</taxon>
        <taxon>Pseudomonadota</taxon>
        <taxon>Alphaproteobacteria</taxon>
        <taxon>Hyphomicrobiales</taxon>
        <taxon>Phyllobacteriaceae</taxon>
        <taxon>Mesorhizobium</taxon>
    </lineage>
</organism>
<keyword evidence="2" id="KW-0815">Transposition</keyword>
<proteinExistence type="predicted"/>
<dbReference type="EMBL" id="VLKT01000125">
    <property type="protein sequence ID" value="TWI16528.1"/>
    <property type="molecule type" value="Genomic_DNA"/>
</dbReference>
<protein>
    <submittedName>
        <fullName evidence="6">Transposase-like protein</fullName>
    </submittedName>
</protein>
<dbReference type="Pfam" id="PF13610">
    <property type="entry name" value="DDE_Tnp_IS240"/>
    <property type="match status" value="1"/>
</dbReference>
<evidence type="ECO:0000256" key="1">
    <source>
        <dbReference type="ARBA" id="ARBA00002286"/>
    </source>
</evidence>
<dbReference type="InterPro" id="IPR036397">
    <property type="entry name" value="RNaseH_sf"/>
</dbReference>
<dbReference type="NCBIfam" id="NF033587">
    <property type="entry name" value="transpos_IS6"/>
    <property type="match status" value="1"/>
</dbReference>
<dbReference type="InterPro" id="IPR052183">
    <property type="entry name" value="IS_Transposase"/>
</dbReference>
<sequence>MPKTGRLLIGMVAGFKSERWPVFDRNGGRLHVGIRNLAYGLSLRDLREMMAERGISVDHSTIHRWVVHFAPLLMERFNRRKRAVTGKWHADETYIKVRGRWMYLYRAIDSVGDTVEFWFSEYRDLPAAKRFLTKALARHGRPDRIVIDGSQTNREAIVSCDATSRLQDCSRRRSKPIRIRQSQYLNNRIEQDHRRIKRRVRPMLGFKSTHAAAVTLSGIEMVHMMRKRQARYAFNPNPSLAEQFEILAAA</sequence>
<evidence type="ECO:0000313" key="6">
    <source>
        <dbReference type="EMBL" id="TWI16528.1"/>
    </source>
</evidence>
<dbReference type="SUPFAM" id="SSF53098">
    <property type="entry name" value="Ribonuclease H-like"/>
    <property type="match status" value="1"/>
</dbReference>
<dbReference type="InterPro" id="IPR032874">
    <property type="entry name" value="DDE_dom"/>
</dbReference>
<keyword evidence="3" id="KW-0238">DNA-binding</keyword>
<dbReference type="PANTHER" id="PTHR35528:SF3">
    <property type="entry name" value="BLL1675 PROTEIN"/>
    <property type="match status" value="1"/>
</dbReference>
<dbReference type="GO" id="GO:0006310">
    <property type="term" value="P:DNA recombination"/>
    <property type="evidence" value="ECO:0007669"/>
    <property type="project" value="UniProtKB-KW"/>
</dbReference>
<dbReference type="RefSeq" id="WP_420846416.1">
    <property type="nucleotide sequence ID" value="NZ_VLKT01000125.1"/>
</dbReference>
<dbReference type="PANTHER" id="PTHR35528">
    <property type="entry name" value="BLL1675 PROTEIN"/>
    <property type="match status" value="1"/>
</dbReference>
<dbReference type="Gene3D" id="3.30.420.10">
    <property type="entry name" value="Ribonuclease H-like superfamily/Ribonuclease H"/>
    <property type="match status" value="1"/>
</dbReference>
<comment type="function">
    <text evidence="1">Involved in the transposition of the insertion sequence.</text>
</comment>
<dbReference type="Proteomes" id="UP000317122">
    <property type="component" value="Unassembled WGS sequence"/>
</dbReference>
<accession>A0A562M9M9</accession>
<dbReference type="GO" id="GO:0032196">
    <property type="term" value="P:transposition"/>
    <property type="evidence" value="ECO:0007669"/>
    <property type="project" value="UniProtKB-KW"/>
</dbReference>
<evidence type="ECO:0000259" key="5">
    <source>
        <dbReference type="Pfam" id="PF13610"/>
    </source>
</evidence>
<evidence type="ECO:0000313" key="7">
    <source>
        <dbReference type="Proteomes" id="UP000317122"/>
    </source>
</evidence>